<dbReference type="GO" id="GO:0032049">
    <property type="term" value="P:cardiolipin biosynthetic process"/>
    <property type="evidence" value="ECO:0007669"/>
    <property type="project" value="InterPro"/>
</dbReference>
<comment type="similarity">
    <text evidence="1">Belongs to the CDP-alcohol phosphatidyltransferase class-II family.</text>
</comment>
<dbReference type="SMART" id="SM00155">
    <property type="entry name" value="PLDc"/>
    <property type="match status" value="2"/>
</dbReference>
<dbReference type="EMBL" id="CP016303">
    <property type="protein sequence ID" value="ASX25939.1"/>
    <property type="molecule type" value="Genomic_DNA"/>
</dbReference>
<evidence type="ECO:0000256" key="7">
    <source>
        <dbReference type="ARBA" id="ARBA00023264"/>
    </source>
</evidence>
<dbReference type="GO" id="GO:0003882">
    <property type="term" value="F:CDP-diacylglycerol-serine O-phosphatidyltransferase activity"/>
    <property type="evidence" value="ECO:0007669"/>
    <property type="project" value="TreeGrafter"/>
</dbReference>
<keyword evidence="7" id="KW-1208">Phospholipid metabolism</keyword>
<keyword evidence="6" id="KW-0594">Phospholipid biosynthesis</keyword>
<evidence type="ECO:0000256" key="1">
    <source>
        <dbReference type="ARBA" id="ARBA00010682"/>
    </source>
</evidence>
<dbReference type="GO" id="GO:0008444">
    <property type="term" value="F:CDP-diacylglycerol-glycerol-3-phosphate 3-phosphatidyltransferase activity"/>
    <property type="evidence" value="ECO:0007669"/>
    <property type="project" value="InterPro"/>
</dbReference>
<protein>
    <submittedName>
        <fullName evidence="8">Phosphatidylserine synthase</fullName>
    </submittedName>
</protein>
<keyword evidence="5" id="KW-0443">Lipid metabolism</keyword>
<name>A0A249DX59_9ENTR</name>
<dbReference type="OrthoDB" id="8543662at2"/>
<sequence>MLSKFKRKKNTQQLAQMPKLSQSVDHIKTLYCPAVFRTTLLQMIAQATQHIYMAVLYLENDKAGHDVLSALYQAKKKRPELDICVLVDWHRAQRGRIGVMAEHNNADWYYEMAKKNPEVFLPVYGIPVNTREALGVMHLKGIMIDDTVIYSGASINNVYLHQGSKYRYDRYQLIKNAKLALLMINYLKIHILSSNAVQPLNSKTRHKICDMKYHVQRLRFSLRQANYSVTENLCYASQDELSVTPLVGLGKKNMLNKTIEYLISSTQKQLSICTPYFNLPSSIKRHITSLLKEGKTVKIIVGDKTANDFYTLPDQPFKMISILPYLYEINLTRFLKRMQPYLDKGNLIVRLWKHEAHSFHIKGIWIDDEWQLLTGSNLNLRAWHFDLENALLIRDPKQELRHQRFKELKCIQKHTKVIQNYLELDSIQQYPLKVRTLIRRLCRIHIDRLINRVL</sequence>
<dbReference type="InterPro" id="IPR016270">
    <property type="entry name" value="PGS1"/>
</dbReference>
<dbReference type="Pfam" id="PF13091">
    <property type="entry name" value="PLDc_2"/>
    <property type="match status" value="2"/>
</dbReference>
<organism evidence="8 9">
    <name type="scientific">Candidatus Hamiltonella defensa</name>
    <name type="common">Bemisia tabaci</name>
    <dbReference type="NCBI Taxonomy" id="672795"/>
    <lineage>
        <taxon>Bacteria</taxon>
        <taxon>Pseudomonadati</taxon>
        <taxon>Pseudomonadota</taxon>
        <taxon>Gammaproteobacteria</taxon>
        <taxon>Enterobacterales</taxon>
        <taxon>Enterobacteriaceae</taxon>
        <taxon>aphid secondary symbionts</taxon>
        <taxon>Candidatus Williamhamiltonella</taxon>
    </lineage>
</organism>
<keyword evidence="2" id="KW-0444">Lipid biosynthesis</keyword>
<evidence type="ECO:0000256" key="6">
    <source>
        <dbReference type="ARBA" id="ARBA00023209"/>
    </source>
</evidence>
<dbReference type="PANTHER" id="PTHR12586:SF1">
    <property type="entry name" value="CDP-DIACYLGLYCEROL--GLYCEROL-3-PHOSPHATE 3-PHOSPHATIDYLTRANSFERASE, MITOCHONDRIAL"/>
    <property type="match status" value="1"/>
</dbReference>
<evidence type="ECO:0000313" key="8">
    <source>
        <dbReference type="EMBL" id="ASX25939.1"/>
    </source>
</evidence>
<dbReference type="GO" id="GO:0005829">
    <property type="term" value="C:cytosol"/>
    <property type="evidence" value="ECO:0007669"/>
    <property type="project" value="TreeGrafter"/>
</dbReference>
<dbReference type="InterPro" id="IPR025202">
    <property type="entry name" value="PLD-like_dom"/>
</dbReference>
<dbReference type="NCBIfam" id="NF006946">
    <property type="entry name" value="PRK09428.1"/>
    <property type="match status" value="1"/>
</dbReference>
<keyword evidence="3" id="KW-0808">Transferase</keyword>
<evidence type="ECO:0000256" key="4">
    <source>
        <dbReference type="ARBA" id="ARBA00022737"/>
    </source>
</evidence>
<evidence type="ECO:0000256" key="3">
    <source>
        <dbReference type="ARBA" id="ARBA00022679"/>
    </source>
</evidence>
<dbReference type="AlphaFoldDB" id="A0A249DX59"/>
<evidence type="ECO:0000313" key="9">
    <source>
        <dbReference type="Proteomes" id="UP000216438"/>
    </source>
</evidence>
<accession>A0A249DX59</accession>
<dbReference type="Proteomes" id="UP000216438">
    <property type="component" value="Chromosome"/>
</dbReference>
<dbReference type="CDD" id="cd09134">
    <property type="entry name" value="PLDc_PSS_G_neg_1"/>
    <property type="match status" value="1"/>
</dbReference>
<gene>
    <name evidence="8" type="primary">pssA</name>
    <name evidence="8" type="ORF">BA171_02025</name>
</gene>
<dbReference type="PIRSF" id="PIRSF000850">
    <property type="entry name" value="Phospholipase_D_PSS"/>
    <property type="match status" value="1"/>
</dbReference>
<dbReference type="PANTHER" id="PTHR12586">
    <property type="entry name" value="CDP-DIACYLGLYCEROL--SERINE O-PHOSPHATIDYLTRANSFERASE"/>
    <property type="match status" value="1"/>
</dbReference>
<evidence type="ECO:0000256" key="2">
    <source>
        <dbReference type="ARBA" id="ARBA00022516"/>
    </source>
</evidence>
<dbReference type="InterPro" id="IPR001736">
    <property type="entry name" value="PLipase_D/transphosphatidylase"/>
</dbReference>
<dbReference type="SUPFAM" id="SSF56024">
    <property type="entry name" value="Phospholipase D/nuclease"/>
    <property type="match status" value="2"/>
</dbReference>
<dbReference type="RefSeq" id="WP_046493732.1">
    <property type="nucleotide sequence ID" value="NZ_CP016303.1"/>
</dbReference>
<dbReference type="Gene3D" id="3.30.870.10">
    <property type="entry name" value="Endonuclease Chain A"/>
    <property type="match status" value="2"/>
</dbReference>
<keyword evidence="4" id="KW-0677">Repeat</keyword>
<reference evidence="8 9" key="2">
    <citation type="submission" date="2017-09" db="EMBL/GenBank/DDBJ databases">
        <title>The genome of whitefly Bemisia tabaci, a global crop pest, provides novel insights into virus transmission, host adaptation and insecticide resistance.</title>
        <authorList>
            <person name="Kaur N."/>
            <person name="Kliot A."/>
            <person name="Pinheiro P.V."/>
            <person name="Luan J."/>
            <person name="Zheng Y."/>
            <person name="Liu W."/>
            <person name="Sun H."/>
            <person name="Yang X."/>
            <person name="Xu Y."/>
            <person name="Luo Y."/>
            <person name="Kruse A."/>
            <person name="Fisher T.W."/>
            <person name="Nelson D.R."/>
            <person name="Elimelech M."/>
            <person name="MacCoss M."/>
            <person name="Johnson R."/>
            <person name="Cohen E."/>
            <person name="Hunter W.B."/>
            <person name="Brown J.K."/>
            <person name="Jander G."/>
            <person name="Cilia M."/>
            <person name="Douglas A.E."/>
            <person name="Ghanim M."/>
            <person name="Simmons A.M."/>
            <person name="Wintermantel W.M."/>
            <person name="Ling K.-S."/>
            <person name="Fei Z."/>
        </authorList>
    </citation>
    <scope>NUCLEOTIDE SEQUENCE [LARGE SCALE GENOMIC DNA]</scope>
    <source>
        <strain evidence="8 9">MEAM1</strain>
    </source>
</reference>
<dbReference type="CDD" id="cd09136">
    <property type="entry name" value="PLDc_PSS_G_neg_2"/>
    <property type="match status" value="1"/>
</dbReference>
<evidence type="ECO:0000256" key="5">
    <source>
        <dbReference type="ARBA" id="ARBA00023098"/>
    </source>
</evidence>
<reference evidence="9" key="1">
    <citation type="submission" date="2016-06" db="EMBL/GenBank/DDBJ databases">
        <authorList>
            <person name="Chen W."/>
            <person name="Hasegawa D.K."/>
        </authorList>
    </citation>
    <scope>NUCLEOTIDE SEQUENCE [LARGE SCALE GENOMIC DNA]</scope>
    <source>
        <strain evidence="9">MEAM1</strain>
    </source>
</reference>
<proteinExistence type="inferred from homology"/>